<dbReference type="Proteomes" id="UP000712281">
    <property type="component" value="Unassembled WGS sequence"/>
</dbReference>
<proteinExistence type="predicted"/>
<organism evidence="1 2">
    <name type="scientific">Brassica cretica</name>
    <name type="common">Mustard</name>
    <dbReference type="NCBI Taxonomy" id="69181"/>
    <lineage>
        <taxon>Eukaryota</taxon>
        <taxon>Viridiplantae</taxon>
        <taxon>Streptophyta</taxon>
        <taxon>Embryophyta</taxon>
        <taxon>Tracheophyta</taxon>
        <taxon>Spermatophyta</taxon>
        <taxon>Magnoliopsida</taxon>
        <taxon>eudicotyledons</taxon>
        <taxon>Gunneridae</taxon>
        <taxon>Pentapetalae</taxon>
        <taxon>rosids</taxon>
        <taxon>malvids</taxon>
        <taxon>Brassicales</taxon>
        <taxon>Brassicaceae</taxon>
        <taxon>Brassiceae</taxon>
        <taxon>Brassica</taxon>
    </lineage>
</organism>
<name>A0A8S9IIU9_BRACR</name>
<dbReference type="EMBL" id="QGKW02001911">
    <property type="protein sequence ID" value="KAF2569848.1"/>
    <property type="molecule type" value="Genomic_DNA"/>
</dbReference>
<reference evidence="1" key="1">
    <citation type="submission" date="2019-12" db="EMBL/GenBank/DDBJ databases">
        <title>Genome sequencing and annotation of Brassica cretica.</title>
        <authorList>
            <person name="Studholme D.J."/>
            <person name="Sarris P.F."/>
        </authorList>
    </citation>
    <scope>NUCLEOTIDE SEQUENCE</scope>
    <source>
        <strain evidence="1">PFS-001/15</strain>
        <tissue evidence="1">Leaf</tissue>
    </source>
</reference>
<evidence type="ECO:0000313" key="2">
    <source>
        <dbReference type="Proteomes" id="UP000712281"/>
    </source>
</evidence>
<dbReference type="AlphaFoldDB" id="A0A8S9IIU9"/>
<accession>A0A8S9IIU9</accession>
<comment type="caution">
    <text evidence="1">The sequence shown here is derived from an EMBL/GenBank/DDBJ whole genome shotgun (WGS) entry which is preliminary data.</text>
</comment>
<gene>
    <name evidence="1" type="ORF">F2Q68_00027482</name>
</gene>
<protein>
    <submittedName>
        <fullName evidence="1">Uncharacterized protein</fullName>
    </submittedName>
</protein>
<evidence type="ECO:0000313" key="1">
    <source>
        <dbReference type="EMBL" id="KAF2569848.1"/>
    </source>
</evidence>
<sequence length="69" mass="8074">MRHAKVCDEVTGNEWNIRGGRSRRFHDLYDSILALVPPAPDKGKDIIMWKHGDDDYRPTFSHYKKTAIF</sequence>